<name>A0A3R7RV84_9TRYP</name>
<organism evidence="4 5">
    <name type="scientific">Trypanosoma conorhini</name>
    <dbReference type="NCBI Taxonomy" id="83891"/>
    <lineage>
        <taxon>Eukaryota</taxon>
        <taxon>Discoba</taxon>
        <taxon>Euglenozoa</taxon>
        <taxon>Kinetoplastea</taxon>
        <taxon>Metakinetoplastina</taxon>
        <taxon>Trypanosomatida</taxon>
        <taxon>Trypanosomatidae</taxon>
        <taxon>Trypanosoma</taxon>
    </lineage>
</organism>
<dbReference type="GeneID" id="40319696"/>
<accession>A0A3R7RV84</accession>
<dbReference type="Proteomes" id="UP000284403">
    <property type="component" value="Unassembled WGS sequence"/>
</dbReference>
<keyword evidence="2" id="KW-0677">Repeat</keyword>
<dbReference type="OrthoDB" id="1667587at2759"/>
<gene>
    <name evidence="4" type="ORF">Tco025E_06085</name>
</gene>
<comment type="caution">
    <text evidence="4">The sequence shown here is derived from an EMBL/GenBank/DDBJ whole genome shotgun (WGS) entry which is preliminary data.</text>
</comment>
<keyword evidence="1" id="KW-0853">WD repeat</keyword>
<feature type="region of interest" description="Disordered" evidence="3">
    <location>
        <begin position="245"/>
        <end position="291"/>
    </location>
</feature>
<feature type="compositionally biased region" description="Basic and acidic residues" evidence="3">
    <location>
        <begin position="107"/>
        <end position="119"/>
    </location>
</feature>
<evidence type="ECO:0000313" key="4">
    <source>
        <dbReference type="EMBL" id="RNF13698.1"/>
    </source>
</evidence>
<protein>
    <submittedName>
        <fullName evidence="4">Uncharacterized protein</fullName>
    </submittedName>
</protein>
<evidence type="ECO:0000256" key="2">
    <source>
        <dbReference type="ARBA" id="ARBA00022737"/>
    </source>
</evidence>
<dbReference type="RefSeq" id="XP_029226900.1">
    <property type="nucleotide sequence ID" value="XM_029372974.1"/>
</dbReference>
<proteinExistence type="predicted"/>
<sequence>MVGFSLVRYDAESSFSNRVNAEWLATVPVAHEHALASLAMDLNGDLRSGGGSSSGSSSAVSGALRWHIATCSERATIIRVWRYCERGAASPTVADPAASAPSPSAEAESKSGMDDSGDGRKLPGYFVKIREVRNASLPTPIFQMRFLGEAFLFCIAWNTLKVFFVGEQEQPRPYDVSTKDPSKVGRAKNSHSTLHRLGLVSAYFNSEWAACESPLPLADDAFLPRWVETTSGELRQHLLRGTGSSCRVADGDAAGPRGRAELESSASHSSLNGTRRSQLTPKIAPARAAPSLSKSQEYSGILRRYVSQVAPIVGGAGRAARLYWGYTGESNEGAASRVNEVSRASSQRRDYATMTEVAQSLVVWWEQPAYLQVEYMTKALLRAHTAASEVLPSRFKCSHPTELYCVTCDGSAVSFEFDPVTGTIECSRAIAVSPSEECM</sequence>
<dbReference type="InterPro" id="IPR048720">
    <property type="entry name" value="PROPPIN"/>
</dbReference>
<evidence type="ECO:0000313" key="5">
    <source>
        <dbReference type="Proteomes" id="UP000284403"/>
    </source>
</evidence>
<evidence type="ECO:0000256" key="1">
    <source>
        <dbReference type="ARBA" id="ARBA00022574"/>
    </source>
</evidence>
<dbReference type="EMBL" id="MKKU01000394">
    <property type="protein sequence ID" value="RNF13698.1"/>
    <property type="molecule type" value="Genomic_DNA"/>
</dbReference>
<feature type="compositionally biased region" description="Low complexity" evidence="3">
    <location>
        <begin position="251"/>
        <end position="271"/>
    </location>
</feature>
<feature type="compositionally biased region" description="Low complexity" evidence="3">
    <location>
        <begin position="92"/>
        <end position="106"/>
    </location>
</feature>
<keyword evidence="5" id="KW-1185">Reference proteome</keyword>
<reference evidence="4 5" key="1">
    <citation type="journal article" date="2018" name="BMC Genomics">
        <title>Genomic comparison of Trypanosoma conorhini and Trypanosoma rangeli to Trypanosoma cruzi strains of high and low virulence.</title>
        <authorList>
            <person name="Bradwell K.R."/>
            <person name="Koparde V.N."/>
            <person name="Matveyev A.V."/>
            <person name="Serrano M.G."/>
            <person name="Alves J.M."/>
            <person name="Parikh H."/>
            <person name="Huang B."/>
            <person name="Lee V."/>
            <person name="Espinosa-Alvarez O."/>
            <person name="Ortiz P.A."/>
            <person name="Costa-Martins A.G."/>
            <person name="Teixeira M.M."/>
            <person name="Buck G.A."/>
        </authorList>
    </citation>
    <scope>NUCLEOTIDE SEQUENCE [LARGE SCALE GENOMIC DNA]</scope>
    <source>
        <strain evidence="4 5">025E</strain>
    </source>
</reference>
<evidence type="ECO:0000256" key="3">
    <source>
        <dbReference type="SAM" id="MobiDB-lite"/>
    </source>
</evidence>
<dbReference type="AlphaFoldDB" id="A0A3R7RV84"/>
<feature type="region of interest" description="Disordered" evidence="3">
    <location>
        <begin position="92"/>
        <end position="119"/>
    </location>
</feature>
<dbReference type="PANTHER" id="PTHR11227">
    <property type="entry name" value="WD-REPEAT PROTEIN INTERACTING WITH PHOSPHOINOSIDES WIPI -RELATED"/>
    <property type="match status" value="1"/>
</dbReference>